<protein>
    <recommendedName>
        <fullName evidence="4">Ribosome production factor 2 homolog</fullName>
    </recommendedName>
    <alternativeName>
        <fullName evidence="4">Ribosome biogenesis protein RPF2 homolog</fullName>
    </alternativeName>
</protein>
<dbReference type="FunCoup" id="A0A5J5FC64">
    <property type="interactions" value="996"/>
</dbReference>
<reference evidence="7 8" key="1">
    <citation type="submission" date="2019-09" db="EMBL/GenBank/DDBJ databases">
        <title>Draft genome of the ectomycorrhizal ascomycete Sphaerosporella brunnea.</title>
        <authorList>
            <consortium name="DOE Joint Genome Institute"/>
            <person name="Benucci G.M."/>
            <person name="Marozzi G."/>
            <person name="Antonielli L."/>
            <person name="Sanchez S."/>
            <person name="Marco P."/>
            <person name="Wang X."/>
            <person name="Falini L.B."/>
            <person name="Barry K."/>
            <person name="Haridas S."/>
            <person name="Lipzen A."/>
            <person name="Labutti K."/>
            <person name="Grigoriev I.V."/>
            <person name="Murat C."/>
            <person name="Martin F."/>
            <person name="Albertini E."/>
            <person name="Donnini D."/>
            <person name="Bonito G."/>
        </authorList>
    </citation>
    <scope>NUCLEOTIDE SEQUENCE [LARGE SCALE GENOMIC DNA]</scope>
    <source>
        <strain evidence="7 8">Sb_GMNB300</strain>
    </source>
</reference>
<sequence>MIRIGKPRNARSKRALAERDPKLIENQKTTLILRGTSASETIQSVLTDLHALKKPASIKFSKKNDIHPFDDHSGFDFLSGKNDASLVVLGSHSKKRPHNLTVARTFDHKVLDMLEFGVDEKTYKSLEAFKEVEKPRVGMKPLLLFSGAAWEQSDQMKRVRNFWMDFFRGENVKAVDVEGLQYVLSFLAAEEGKVHIRGSMIRTKRSGQKLPRVEVEETGPRLDLTVRREQEAQPEMWKEAIKTPFKQVTKTKKNISTDIIGDKIGRIHTGKQDLSKLQSRKMKGLKKRDIDHMDMDDATLVDEEEAAPKRARRS</sequence>
<evidence type="ECO:0000259" key="6">
    <source>
        <dbReference type="PROSITE" id="PS50833"/>
    </source>
</evidence>
<dbReference type="InterPro" id="IPR007109">
    <property type="entry name" value="Brix"/>
</dbReference>
<dbReference type="EMBL" id="VXIS01000001">
    <property type="protein sequence ID" value="KAA8914977.1"/>
    <property type="molecule type" value="Genomic_DNA"/>
</dbReference>
<dbReference type="OrthoDB" id="407658at2759"/>
<comment type="caution">
    <text evidence="7">The sequence shown here is derived from an EMBL/GenBank/DDBJ whole genome shotgun (WGS) entry which is preliminary data.</text>
</comment>
<evidence type="ECO:0000313" key="8">
    <source>
        <dbReference type="Proteomes" id="UP000326924"/>
    </source>
</evidence>
<dbReference type="InterPro" id="IPR039770">
    <property type="entry name" value="Rpf2"/>
</dbReference>
<comment type="similarity">
    <text evidence="2 4">Belongs to the RPF2 family.</text>
</comment>
<dbReference type="Proteomes" id="UP000326924">
    <property type="component" value="Unassembled WGS sequence"/>
</dbReference>
<dbReference type="Pfam" id="PF04427">
    <property type="entry name" value="Brix"/>
    <property type="match status" value="1"/>
</dbReference>
<gene>
    <name evidence="7" type="ORF">FN846DRAFT_721</name>
</gene>
<evidence type="ECO:0000256" key="2">
    <source>
        <dbReference type="ARBA" id="ARBA00010782"/>
    </source>
</evidence>
<evidence type="ECO:0000256" key="4">
    <source>
        <dbReference type="RuleBase" id="RU367086"/>
    </source>
</evidence>
<evidence type="ECO:0000256" key="1">
    <source>
        <dbReference type="ARBA" id="ARBA00004604"/>
    </source>
</evidence>
<dbReference type="PANTHER" id="PTHR12728:SF0">
    <property type="entry name" value="RIBOSOME PRODUCTION FACTOR 2 HOMOLOG"/>
    <property type="match status" value="1"/>
</dbReference>
<name>A0A5J5FC64_9PEZI</name>
<dbReference type="AlphaFoldDB" id="A0A5J5FC64"/>
<dbReference type="GO" id="GO:0005730">
    <property type="term" value="C:nucleolus"/>
    <property type="evidence" value="ECO:0007669"/>
    <property type="project" value="UniProtKB-SubCell"/>
</dbReference>
<dbReference type="InParanoid" id="A0A5J5FC64"/>
<keyword evidence="8" id="KW-1185">Reference proteome</keyword>
<proteinExistence type="inferred from homology"/>
<feature type="domain" description="Brix" evidence="6">
    <location>
        <begin position="28"/>
        <end position="235"/>
    </location>
</feature>
<feature type="compositionally biased region" description="Acidic residues" evidence="5">
    <location>
        <begin position="296"/>
        <end position="305"/>
    </location>
</feature>
<dbReference type="PROSITE" id="PS50833">
    <property type="entry name" value="BRIX"/>
    <property type="match status" value="1"/>
</dbReference>
<dbReference type="PANTHER" id="PTHR12728">
    <property type="entry name" value="BRIX DOMAIN CONTAINING PROTEIN"/>
    <property type="match status" value="1"/>
</dbReference>
<dbReference type="GO" id="GO:0000463">
    <property type="term" value="P:maturation of LSU-rRNA from tricistronic rRNA transcript (SSU-rRNA, 5.8S rRNA, LSU-rRNA)"/>
    <property type="evidence" value="ECO:0007669"/>
    <property type="project" value="TreeGrafter"/>
</dbReference>
<dbReference type="SMART" id="SM00879">
    <property type="entry name" value="Brix"/>
    <property type="match status" value="1"/>
</dbReference>
<evidence type="ECO:0000256" key="5">
    <source>
        <dbReference type="SAM" id="MobiDB-lite"/>
    </source>
</evidence>
<feature type="region of interest" description="Disordered" evidence="5">
    <location>
        <begin position="272"/>
        <end position="314"/>
    </location>
</feature>
<keyword evidence="3 4" id="KW-0539">Nucleus</keyword>
<organism evidence="7 8">
    <name type="scientific">Sphaerosporella brunnea</name>
    <dbReference type="NCBI Taxonomy" id="1250544"/>
    <lineage>
        <taxon>Eukaryota</taxon>
        <taxon>Fungi</taxon>
        <taxon>Dikarya</taxon>
        <taxon>Ascomycota</taxon>
        <taxon>Pezizomycotina</taxon>
        <taxon>Pezizomycetes</taxon>
        <taxon>Pezizales</taxon>
        <taxon>Pyronemataceae</taxon>
        <taxon>Sphaerosporella</taxon>
    </lineage>
</organism>
<evidence type="ECO:0000313" key="7">
    <source>
        <dbReference type="EMBL" id="KAA8914977.1"/>
    </source>
</evidence>
<dbReference type="GO" id="GO:0000027">
    <property type="term" value="P:ribosomal large subunit assembly"/>
    <property type="evidence" value="ECO:0007669"/>
    <property type="project" value="InterPro"/>
</dbReference>
<evidence type="ECO:0000256" key="3">
    <source>
        <dbReference type="ARBA" id="ARBA00023242"/>
    </source>
</evidence>
<dbReference type="GO" id="GO:0019843">
    <property type="term" value="F:rRNA binding"/>
    <property type="evidence" value="ECO:0007669"/>
    <property type="project" value="UniProtKB-UniRule"/>
</dbReference>
<accession>A0A5J5FC64</accession>
<comment type="subcellular location">
    <subcellularLocation>
        <location evidence="1 4">Nucleus</location>
        <location evidence="1 4">Nucleolus</location>
    </subcellularLocation>
</comment>